<feature type="region of interest" description="Disordered" evidence="1">
    <location>
        <begin position="292"/>
        <end position="345"/>
    </location>
</feature>
<dbReference type="EMBL" id="MU838999">
    <property type="protein sequence ID" value="KAK1770748.1"/>
    <property type="molecule type" value="Genomic_DNA"/>
</dbReference>
<gene>
    <name evidence="2" type="ORF">QBC33DRAFT_511569</name>
</gene>
<evidence type="ECO:0000313" key="2">
    <source>
        <dbReference type="EMBL" id="KAK1770748.1"/>
    </source>
</evidence>
<feature type="compositionally biased region" description="Low complexity" evidence="1">
    <location>
        <begin position="368"/>
        <end position="396"/>
    </location>
</feature>
<evidence type="ECO:0000256" key="1">
    <source>
        <dbReference type="SAM" id="MobiDB-lite"/>
    </source>
</evidence>
<proteinExistence type="predicted"/>
<evidence type="ECO:0000313" key="3">
    <source>
        <dbReference type="Proteomes" id="UP001244011"/>
    </source>
</evidence>
<organism evidence="2 3">
    <name type="scientific">Phialemonium atrogriseum</name>
    <dbReference type="NCBI Taxonomy" id="1093897"/>
    <lineage>
        <taxon>Eukaryota</taxon>
        <taxon>Fungi</taxon>
        <taxon>Dikarya</taxon>
        <taxon>Ascomycota</taxon>
        <taxon>Pezizomycotina</taxon>
        <taxon>Sordariomycetes</taxon>
        <taxon>Sordariomycetidae</taxon>
        <taxon>Cephalothecales</taxon>
        <taxon>Cephalothecaceae</taxon>
        <taxon>Phialemonium</taxon>
    </lineage>
</organism>
<feature type="region of interest" description="Disordered" evidence="1">
    <location>
        <begin position="252"/>
        <end position="271"/>
    </location>
</feature>
<feature type="compositionally biased region" description="Polar residues" evidence="1">
    <location>
        <begin position="322"/>
        <end position="332"/>
    </location>
</feature>
<keyword evidence="3" id="KW-1185">Reference proteome</keyword>
<accession>A0AAJ0C858</accession>
<dbReference type="AlphaFoldDB" id="A0AAJ0C858"/>
<comment type="caution">
    <text evidence="2">The sequence shown here is derived from an EMBL/GenBank/DDBJ whole genome shotgun (WGS) entry which is preliminary data.</text>
</comment>
<feature type="region of interest" description="Disordered" evidence="1">
    <location>
        <begin position="474"/>
        <end position="504"/>
    </location>
</feature>
<feature type="region of interest" description="Disordered" evidence="1">
    <location>
        <begin position="365"/>
        <end position="462"/>
    </location>
</feature>
<dbReference type="RefSeq" id="XP_060286961.1">
    <property type="nucleotide sequence ID" value="XM_060425849.1"/>
</dbReference>
<sequence length="504" mass="54196">MVSQAGYSGRRYSRAYPQYMTPSERRYHISSHDGRSIAMAESQVETDSQPQRKRIAVAVQSTEAPMRQDSSEFTYNVQDARAYANRTASHSVQYTQDLPALSSAEILNPYRGGSPYGYGTKQFYPAMSSYGTGYPEEYVEYGISCPSQQTVLNHEAVGMIPYPWLSRSKQPAASSVYLDPDATYAYGGTASLVHRSAHAVTTDSPNFSFSHMAAQLPAASVHGTDRLLPTPVSRSLSSSSGLPYPSLQSLKAAIPTTGPQSPPLSATGGPGDVASAAAAGYSNGFDTSGLPYSSAMAMPTHHHHHTPHNHSQHNHHPARTGSVPSSSYSTAAESLFSEHDHGLRSHGSTVVDLTGYAYADSGVGPGASSLRRGSRSSSQTSSGTGTGSSLRSSQTGYVQTENQQQQQQPDEPVAAHVYPHQHQQHQNGLQQHHQIQQPQQQQQQQQQHSNQQQQHHHHHHHHNIAAVVAGSTAPTATYLPDTPGASGLGSGHAENRRTAVGARR</sequence>
<feature type="compositionally biased region" description="Basic residues" evidence="1">
    <location>
        <begin position="300"/>
        <end position="318"/>
    </location>
</feature>
<dbReference type="GeneID" id="85309036"/>
<name>A0AAJ0C858_9PEZI</name>
<feature type="compositionally biased region" description="Low complexity" evidence="1">
    <location>
        <begin position="420"/>
        <end position="453"/>
    </location>
</feature>
<dbReference type="Proteomes" id="UP001244011">
    <property type="component" value="Unassembled WGS sequence"/>
</dbReference>
<protein>
    <submittedName>
        <fullName evidence="2">Uncharacterized protein</fullName>
    </submittedName>
</protein>
<reference evidence="2" key="1">
    <citation type="submission" date="2023-06" db="EMBL/GenBank/DDBJ databases">
        <title>Genome-scale phylogeny and comparative genomics of the fungal order Sordariales.</title>
        <authorList>
            <consortium name="Lawrence Berkeley National Laboratory"/>
            <person name="Hensen N."/>
            <person name="Bonometti L."/>
            <person name="Westerberg I."/>
            <person name="Brannstrom I.O."/>
            <person name="Guillou S."/>
            <person name="Cros-Aarteil S."/>
            <person name="Calhoun S."/>
            <person name="Haridas S."/>
            <person name="Kuo A."/>
            <person name="Mondo S."/>
            <person name="Pangilinan J."/>
            <person name="Riley R."/>
            <person name="Labutti K."/>
            <person name="Andreopoulos B."/>
            <person name="Lipzen A."/>
            <person name="Chen C."/>
            <person name="Yanf M."/>
            <person name="Daum C."/>
            <person name="Ng V."/>
            <person name="Clum A."/>
            <person name="Steindorff A."/>
            <person name="Ohm R."/>
            <person name="Martin F."/>
            <person name="Silar P."/>
            <person name="Natvig D."/>
            <person name="Lalanne C."/>
            <person name="Gautier V."/>
            <person name="Ament-Velasquez S.L."/>
            <person name="Kruys A."/>
            <person name="Hutchinson M.I."/>
            <person name="Powell A.J."/>
            <person name="Barry K."/>
            <person name="Miller A.N."/>
            <person name="Grigoriev I.V."/>
            <person name="Debuchy R."/>
            <person name="Gladieux P."/>
            <person name="Thoren M.H."/>
            <person name="Johannesson H."/>
        </authorList>
    </citation>
    <scope>NUCLEOTIDE SEQUENCE</scope>
    <source>
        <strain evidence="2">8032-3</strain>
    </source>
</reference>